<keyword evidence="1" id="KW-0808">Transferase</keyword>
<evidence type="ECO:0000313" key="5">
    <source>
        <dbReference type="Proteomes" id="UP000655751"/>
    </source>
</evidence>
<gene>
    <name evidence="4" type="ORF">IT779_02485</name>
</gene>
<dbReference type="InterPro" id="IPR000182">
    <property type="entry name" value="GNAT_dom"/>
</dbReference>
<dbReference type="Gene3D" id="3.40.630.30">
    <property type="match status" value="1"/>
</dbReference>
<evidence type="ECO:0000313" key="4">
    <source>
        <dbReference type="EMBL" id="MBH0775151.1"/>
    </source>
</evidence>
<protein>
    <submittedName>
        <fullName evidence="4">GNAT family N-acetyltransferase</fullName>
    </submittedName>
</protein>
<organism evidence="4 5">
    <name type="scientific">Nocardia bovistercoris</name>
    <dbReference type="NCBI Taxonomy" id="2785916"/>
    <lineage>
        <taxon>Bacteria</taxon>
        <taxon>Bacillati</taxon>
        <taxon>Actinomycetota</taxon>
        <taxon>Actinomycetes</taxon>
        <taxon>Mycobacteriales</taxon>
        <taxon>Nocardiaceae</taxon>
        <taxon>Nocardia</taxon>
    </lineage>
</organism>
<dbReference type="SUPFAM" id="SSF55729">
    <property type="entry name" value="Acyl-CoA N-acyltransferases (Nat)"/>
    <property type="match status" value="1"/>
</dbReference>
<reference evidence="4" key="1">
    <citation type="submission" date="2020-11" db="EMBL/GenBank/DDBJ databases">
        <title>Nocardia NEAU-351.nov., a novel actinomycete isolated from the cow dung.</title>
        <authorList>
            <person name="Zhang X."/>
        </authorList>
    </citation>
    <scope>NUCLEOTIDE SEQUENCE</scope>
    <source>
        <strain evidence="4">NEAU-351</strain>
    </source>
</reference>
<feature type="domain" description="N-acetyltransferase" evidence="3">
    <location>
        <begin position="1"/>
        <end position="128"/>
    </location>
</feature>
<dbReference type="EMBL" id="JADMLG010000001">
    <property type="protein sequence ID" value="MBH0775151.1"/>
    <property type="molecule type" value="Genomic_DNA"/>
</dbReference>
<evidence type="ECO:0000256" key="2">
    <source>
        <dbReference type="ARBA" id="ARBA00023315"/>
    </source>
</evidence>
<dbReference type="Proteomes" id="UP000655751">
    <property type="component" value="Unassembled WGS sequence"/>
</dbReference>
<dbReference type="PANTHER" id="PTHR43877:SF5">
    <property type="entry name" value="BLL8307 PROTEIN"/>
    <property type="match status" value="1"/>
</dbReference>
<comment type="caution">
    <text evidence="4">The sequence shown here is derived from an EMBL/GenBank/DDBJ whole genome shotgun (WGS) entry which is preliminary data.</text>
</comment>
<sequence>MRAHSPADSMHALDVAALRDPAVTFWSARENGLLIGCGALKQLDPAHGEVKSMRTAVDHTGRGVAGAVLIRIIAVARARRYRRLSLETGADEYYRPAVRLYSKYGFQIGAPFGDYVPDPHSVFMTLRL</sequence>
<evidence type="ECO:0000256" key="1">
    <source>
        <dbReference type="ARBA" id="ARBA00022679"/>
    </source>
</evidence>
<proteinExistence type="predicted"/>
<keyword evidence="5" id="KW-1185">Reference proteome</keyword>
<dbReference type="PROSITE" id="PS51186">
    <property type="entry name" value="GNAT"/>
    <property type="match status" value="1"/>
</dbReference>
<dbReference type="InterPro" id="IPR016181">
    <property type="entry name" value="Acyl_CoA_acyltransferase"/>
</dbReference>
<accession>A0A931I6L4</accession>
<dbReference type="AlphaFoldDB" id="A0A931I6L4"/>
<dbReference type="InterPro" id="IPR050832">
    <property type="entry name" value="Bact_Acetyltransf"/>
</dbReference>
<dbReference type="PANTHER" id="PTHR43877">
    <property type="entry name" value="AMINOALKYLPHOSPHONATE N-ACETYLTRANSFERASE-RELATED-RELATED"/>
    <property type="match status" value="1"/>
</dbReference>
<evidence type="ECO:0000259" key="3">
    <source>
        <dbReference type="PROSITE" id="PS51186"/>
    </source>
</evidence>
<dbReference type="GO" id="GO:0016747">
    <property type="term" value="F:acyltransferase activity, transferring groups other than amino-acyl groups"/>
    <property type="evidence" value="ECO:0007669"/>
    <property type="project" value="InterPro"/>
</dbReference>
<dbReference type="Pfam" id="PF00583">
    <property type="entry name" value="Acetyltransf_1"/>
    <property type="match status" value="1"/>
</dbReference>
<keyword evidence="2" id="KW-0012">Acyltransferase</keyword>
<name>A0A931I6L4_9NOCA</name>